<evidence type="ECO:0000259" key="1">
    <source>
        <dbReference type="Pfam" id="PF01266"/>
    </source>
</evidence>
<dbReference type="PANTHER" id="PTHR13847">
    <property type="entry name" value="SARCOSINE DEHYDROGENASE-RELATED"/>
    <property type="match status" value="1"/>
</dbReference>
<dbReference type="GO" id="GO:0005737">
    <property type="term" value="C:cytoplasm"/>
    <property type="evidence" value="ECO:0007669"/>
    <property type="project" value="TreeGrafter"/>
</dbReference>
<protein>
    <submittedName>
        <fullName evidence="2">FAD-dependent oxidoreductase</fullName>
    </submittedName>
</protein>
<dbReference type="InterPro" id="IPR036188">
    <property type="entry name" value="FAD/NAD-bd_sf"/>
</dbReference>
<gene>
    <name evidence="2" type="ORF">G1H10_09995</name>
</gene>
<dbReference type="Pfam" id="PF01266">
    <property type="entry name" value="DAO"/>
    <property type="match status" value="1"/>
</dbReference>
<keyword evidence="3" id="KW-1185">Reference proteome</keyword>
<proteinExistence type="predicted"/>
<name>A0A6L9S5Y6_9ACTN</name>
<evidence type="ECO:0000313" key="2">
    <source>
        <dbReference type="EMBL" id="NEE00499.1"/>
    </source>
</evidence>
<dbReference type="InterPro" id="IPR006076">
    <property type="entry name" value="FAD-dep_OxRdtase"/>
</dbReference>
<reference evidence="2 3" key="1">
    <citation type="submission" date="2020-02" db="EMBL/GenBank/DDBJ databases">
        <authorList>
            <person name="Li X.-J."/>
            <person name="Han X.-M."/>
        </authorList>
    </citation>
    <scope>NUCLEOTIDE SEQUENCE [LARGE SCALE GENOMIC DNA]</scope>
    <source>
        <strain evidence="2 3">CCTCC AB 2017055</strain>
    </source>
</reference>
<dbReference type="RefSeq" id="WP_163736372.1">
    <property type="nucleotide sequence ID" value="NZ_JAAGOA010000006.1"/>
</dbReference>
<dbReference type="Proteomes" id="UP000475214">
    <property type="component" value="Unassembled WGS sequence"/>
</dbReference>
<dbReference type="AlphaFoldDB" id="A0A6L9S5Y6"/>
<sequence length="406" mass="43182">MARLVVVGGGVLGSMHAWMAVEAGHDVVHLEREAGARGASVRNFGLVWVSGRARGAELELAVRARELWERVAGRIPAIGFRANGSITVITRDDELAVISEVCARADAVDRGLRLLDGDEVTAMNPALRGLALAGLYASRDAAVEPRLVPAAVRDSLAGTGRYRFLPGREVVDVQDSGGVRVTDATGDVWDADRAVLCTGAWHAGVAGRWLADAPLRRVRLHMMQTAPLGETLTTSVADADSLRYYPAYEGPALRRLAPPDPAGAAWGMQLLMVQRLDGGLTIGDTHLYTEPFGFDLEEEPYRLLTRRVEHLLGRPLPAVQRRWTGVYSQLAPAAAGTADHDRLGNTAGMGESTAGTDRGLGIYLHREVLPGVHLVTGPGGRGMTLAPVIAERTLVAAGLLDSAPTS</sequence>
<dbReference type="EMBL" id="JAAGOA010000006">
    <property type="protein sequence ID" value="NEE00499.1"/>
    <property type="molecule type" value="Genomic_DNA"/>
</dbReference>
<dbReference type="Gene3D" id="3.50.50.60">
    <property type="entry name" value="FAD/NAD(P)-binding domain"/>
    <property type="match status" value="1"/>
</dbReference>
<evidence type="ECO:0000313" key="3">
    <source>
        <dbReference type="Proteomes" id="UP000475214"/>
    </source>
</evidence>
<feature type="domain" description="FAD dependent oxidoreductase" evidence="1">
    <location>
        <begin position="4"/>
        <end position="392"/>
    </location>
</feature>
<organism evidence="2 3">
    <name type="scientific">Phytoactinopolyspora halotolerans</name>
    <dbReference type="NCBI Taxonomy" id="1981512"/>
    <lineage>
        <taxon>Bacteria</taxon>
        <taxon>Bacillati</taxon>
        <taxon>Actinomycetota</taxon>
        <taxon>Actinomycetes</taxon>
        <taxon>Jiangellales</taxon>
        <taxon>Jiangellaceae</taxon>
        <taxon>Phytoactinopolyspora</taxon>
    </lineage>
</organism>
<dbReference type="SUPFAM" id="SSF51905">
    <property type="entry name" value="FAD/NAD(P)-binding domain"/>
    <property type="match status" value="1"/>
</dbReference>
<accession>A0A6L9S5Y6</accession>
<dbReference type="Gene3D" id="3.30.9.10">
    <property type="entry name" value="D-Amino Acid Oxidase, subunit A, domain 2"/>
    <property type="match status" value="1"/>
</dbReference>
<comment type="caution">
    <text evidence="2">The sequence shown here is derived from an EMBL/GenBank/DDBJ whole genome shotgun (WGS) entry which is preliminary data.</text>
</comment>